<dbReference type="EMBL" id="VSKM01000007">
    <property type="protein sequence ID" value="TYB74171.1"/>
    <property type="molecule type" value="Genomic_DNA"/>
</dbReference>
<reference evidence="8 9" key="1">
    <citation type="submission" date="2019-08" db="EMBL/GenBank/DDBJ databases">
        <title>Genomes of Antarctic Bizionia species.</title>
        <authorList>
            <person name="Bowman J.P."/>
        </authorList>
    </citation>
    <scope>NUCLEOTIDE SEQUENCE [LARGE SCALE GENOMIC DNA]</scope>
    <source>
        <strain evidence="8 9">HFD</strain>
    </source>
</reference>
<evidence type="ECO:0000256" key="7">
    <source>
        <dbReference type="HAMAP-Rule" id="MF_00009"/>
    </source>
</evidence>
<keyword evidence="6 7" id="KW-0862">Zinc</keyword>
<dbReference type="EC" id="3.1.-.-" evidence="7"/>
<dbReference type="Gene3D" id="3.40.390.30">
    <property type="entry name" value="Metalloproteases ('zincins'), catalytic domain"/>
    <property type="match status" value="1"/>
</dbReference>
<dbReference type="PANTHER" id="PTHR46986">
    <property type="entry name" value="ENDORIBONUCLEASE YBEY, CHLOROPLASTIC"/>
    <property type="match status" value="1"/>
</dbReference>
<dbReference type="GO" id="GO:0004521">
    <property type="term" value="F:RNA endonuclease activity"/>
    <property type="evidence" value="ECO:0007669"/>
    <property type="project" value="UniProtKB-UniRule"/>
</dbReference>
<dbReference type="InterPro" id="IPR002036">
    <property type="entry name" value="YbeY"/>
</dbReference>
<evidence type="ECO:0000256" key="2">
    <source>
        <dbReference type="ARBA" id="ARBA00022722"/>
    </source>
</evidence>
<gene>
    <name evidence="7 8" type="primary">ybeY</name>
    <name evidence="8" type="ORF">ES676_08285</name>
</gene>
<keyword evidence="7" id="KW-0690">Ribosome biogenesis</keyword>
<dbReference type="GO" id="GO:0008270">
    <property type="term" value="F:zinc ion binding"/>
    <property type="evidence" value="ECO:0007669"/>
    <property type="project" value="UniProtKB-UniRule"/>
</dbReference>
<evidence type="ECO:0000256" key="5">
    <source>
        <dbReference type="ARBA" id="ARBA00022801"/>
    </source>
</evidence>
<organism evidence="8 9">
    <name type="scientific">Bizionia saleffrena</name>
    <dbReference type="NCBI Taxonomy" id="291189"/>
    <lineage>
        <taxon>Bacteria</taxon>
        <taxon>Pseudomonadati</taxon>
        <taxon>Bacteroidota</taxon>
        <taxon>Flavobacteriia</taxon>
        <taxon>Flavobacteriales</taxon>
        <taxon>Flavobacteriaceae</taxon>
        <taxon>Bizionia</taxon>
    </lineage>
</organism>
<keyword evidence="2 7" id="KW-0540">Nuclease</keyword>
<comment type="similarity">
    <text evidence="1 7">Belongs to the endoribonuclease YbeY family.</text>
</comment>
<dbReference type="Proteomes" id="UP000323324">
    <property type="component" value="Unassembled WGS sequence"/>
</dbReference>
<dbReference type="HAMAP" id="MF_00009">
    <property type="entry name" value="Endoribonucl_YbeY"/>
    <property type="match status" value="1"/>
</dbReference>
<comment type="cofactor">
    <cofactor evidence="7">
        <name>Zn(2+)</name>
        <dbReference type="ChEBI" id="CHEBI:29105"/>
    </cofactor>
    <text evidence="7">Binds 1 zinc ion.</text>
</comment>
<dbReference type="GO" id="GO:0006364">
    <property type="term" value="P:rRNA processing"/>
    <property type="evidence" value="ECO:0007669"/>
    <property type="project" value="UniProtKB-UniRule"/>
</dbReference>
<evidence type="ECO:0000313" key="8">
    <source>
        <dbReference type="EMBL" id="TYB74171.1"/>
    </source>
</evidence>
<dbReference type="AlphaFoldDB" id="A0A8H2LD36"/>
<dbReference type="RefSeq" id="WP_148369856.1">
    <property type="nucleotide sequence ID" value="NZ_VSKM01000007.1"/>
</dbReference>
<evidence type="ECO:0000256" key="4">
    <source>
        <dbReference type="ARBA" id="ARBA00022759"/>
    </source>
</evidence>
<comment type="function">
    <text evidence="7">Single strand-specific metallo-endoribonuclease involved in late-stage 70S ribosome quality control and in maturation of the 3' terminus of the 16S rRNA.</text>
</comment>
<keyword evidence="7" id="KW-0963">Cytoplasm</keyword>
<feature type="binding site" evidence="7">
    <location>
        <position position="115"/>
    </location>
    <ligand>
        <name>Zn(2+)</name>
        <dbReference type="ChEBI" id="CHEBI:29105"/>
        <note>catalytic</note>
    </ligand>
</feature>
<proteinExistence type="inferred from homology"/>
<dbReference type="Pfam" id="PF02130">
    <property type="entry name" value="YbeY"/>
    <property type="match status" value="1"/>
</dbReference>
<dbReference type="NCBIfam" id="TIGR00043">
    <property type="entry name" value="rRNA maturation RNase YbeY"/>
    <property type="match status" value="1"/>
</dbReference>
<dbReference type="InterPro" id="IPR023091">
    <property type="entry name" value="MetalPrtase_cat_dom_sf_prd"/>
</dbReference>
<dbReference type="SUPFAM" id="SSF55486">
    <property type="entry name" value="Metalloproteases ('zincins'), catalytic domain"/>
    <property type="match status" value="1"/>
</dbReference>
<protein>
    <recommendedName>
        <fullName evidence="7">Endoribonuclease YbeY</fullName>
        <ecNumber evidence="7">3.1.-.-</ecNumber>
    </recommendedName>
</protein>
<name>A0A8H2LD36_9FLAO</name>
<comment type="caution">
    <text evidence="8">The sequence shown here is derived from an EMBL/GenBank/DDBJ whole genome shotgun (WGS) entry which is preliminary data.</text>
</comment>
<evidence type="ECO:0000256" key="3">
    <source>
        <dbReference type="ARBA" id="ARBA00022723"/>
    </source>
</evidence>
<evidence type="ECO:0000313" key="9">
    <source>
        <dbReference type="Proteomes" id="UP000323324"/>
    </source>
</evidence>
<comment type="subcellular location">
    <subcellularLocation>
        <location evidence="7">Cytoplasm</location>
    </subcellularLocation>
</comment>
<keyword evidence="3 7" id="KW-0479">Metal-binding</keyword>
<accession>A0A8H2LD36</accession>
<keyword evidence="7" id="KW-0698">rRNA processing</keyword>
<evidence type="ECO:0000256" key="6">
    <source>
        <dbReference type="ARBA" id="ARBA00022833"/>
    </source>
</evidence>
<sequence>MINFNYENDFTLDNEQQLSDWIARVVAIEKCEITEINYIFCDDDYLHKLNVEFLEHDTLTDVIGFDYSIGKNLQGDIYISTERVADNAKDLLLPFEAELQRVIVHGILHFCGYKDKTESDAMVMTTKENEHLTRLS</sequence>
<evidence type="ECO:0000256" key="1">
    <source>
        <dbReference type="ARBA" id="ARBA00010875"/>
    </source>
</evidence>
<keyword evidence="5 7" id="KW-0378">Hydrolase</keyword>
<keyword evidence="4 7" id="KW-0255">Endonuclease</keyword>
<dbReference type="GO" id="GO:0005737">
    <property type="term" value="C:cytoplasm"/>
    <property type="evidence" value="ECO:0007669"/>
    <property type="project" value="UniProtKB-SubCell"/>
</dbReference>
<keyword evidence="9" id="KW-1185">Reference proteome</keyword>
<feature type="binding site" evidence="7">
    <location>
        <position position="105"/>
    </location>
    <ligand>
        <name>Zn(2+)</name>
        <dbReference type="ChEBI" id="CHEBI:29105"/>
        <note>catalytic</note>
    </ligand>
</feature>
<dbReference type="PANTHER" id="PTHR46986:SF1">
    <property type="entry name" value="ENDORIBONUCLEASE YBEY, CHLOROPLASTIC"/>
    <property type="match status" value="1"/>
</dbReference>
<feature type="binding site" evidence="7">
    <location>
        <position position="109"/>
    </location>
    <ligand>
        <name>Zn(2+)</name>
        <dbReference type="ChEBI" id="CHEBI:29105"/>
        <note>catalytic</note>
    </ligand>
</feature>
<dbReference type="GO" id="GO:0004222">
    <property type="term" value="F:metalloendopeptidase activity"/>
    <property type="evidence" value="ECO:0007669"/>
    <property type="project" value="InterPro"/>
</dbReference>